<dbReference type="EMBL" id="UINC01094999">
    <property type="protein sequence ID" value="SVC50719.1"/>
    <property type="molecule type" value="Genomic_DNA"/>
</dbReference>
<dbReference type="PROSITE" id="PS00189">
    <property type="entry name" value="LIPOYL"/>
    <property type="match status" value="1"/>
</dbReference>
<organism evidence="4">
    <name type="scientific">marine metagenome</name>
    <dbReference type="NCBI Taxonomy" id="408172"/>
    <lineage>
        <taxon>unclassified sequences</taxon>
        <taxon>metagenomes</taxon>
        <taxon>ecological metagenomes</taxon>
    </lineage>
</organism>
<reference evidence="4" key="1">
    <citation type="submission" date="2018-05" db="EMBL/GenBank/DDBJ databases">
        <authorList>
            <person name="Lanie J.A."/>
            <person name="Ng W.-L."/>
            <person name="Kazmierczak K.M."/>
            <person name="Andrzejewski T.M."/>
            <person name="Davidsen T.M."/>
            <person name="Wayne K.J."/>
            <person name="Tettelin H."/>
            <person name="Glass J.I."/>
            <person name="Rusch D."/>
            <person name="Podicherti R."/>
            <person name="Tsui H.-C.T."/>
            <person name="Winkler M.E."/>
        </authorList>
    </citation>
    <scope>NUCLEOTIDE SEQUENCE</scope>
</reference>
<dbReference type="CDD" id="cd06848">
    <property type="entry name" value="GCS_H"/>
    <property type="match status" value="1"/>
</dbReference>
<name>A0A382MPI2_9ZZZZ</name>
<evidence type="ECO:0000256" key="2">
    <source>
        <dbReference type="ARBA" id="ARBA00022823"/>
    </source>
</evidence>
<dbReference type="NCBIfam" id="NF002270">
    <property type="entry name" value="PRK01202.1"/>
    <property type="match status" value="1"/>
</dbReference>
<dbReference type="GO" id="GO:0009249">
    <property type="term" value="P:protein lipoylation"/>
    <property type="evidence" value="ECO:0007669"/>
    <property type="project" value="TreeGrafter"/>
</dbReference>
<accession>A0A382MPI2</accession>
<dbReference type="NCBIfam" id="TIGR00527">
    <property type="entry name" value="gcvH"/>
    <property type="match status" value="1"/>
</dbReference>
<evidence type="ECO:0000313" key="4">
    <source>
        <dbReference type="EMBL" id="SVC50719.1"/>
    </source>
</evidence>
<dbReference type="InterPro" id="IPR011053">
    <property type="entry name" value="Single_hybrid_motif"/>
</dbReference>
<evidence type="ECO:0000259" key="3">
    <source>
        <dbReference type="PROSITE" id="PS50968"/>
    </source>
</evidence>
<dbReference type="InterPro" id="IPR033753">
    <property type="entry name" value="GCV_H/Fam206"/>
</dbReference>
<keyword evidence="2" id="KW-0450">Lipoyl</keyword>
<dbReference type="PROSITE" id="PS50968">
    <property type="entry name" value="BIOTINYL_LIPOYL"/>
    <property type="match status" value="1"/>
</dbReference>
<dbReference type="InterPro" id="IPR017453">
    <property type="entry name" value="GCV_H_sub"/>
</dbReference>
<dbReference type="AlphaFoldDB" id="A0A382MPI2"/>
<comment type="similarity">
    <text evidence="1">Belongs to the GcvH family.</text>
</comment>
<dbReference type="InterPro" id="IPR002930">
    <property type="entry name" value="GCV_H"/>
</dbReference>
<dbReference type="GO" id="GO:0005960">
    <property type="term" value="C:glycine cleavage complex"/>
    <property type="evidence" value="ECO:0007669"/>
    <property type="project" value="InterPro"/>
</dbReference>
<sequence length="129" mass="14140">MAEYPDGLRYTEEHEYLQPTEEEGVYRVGITDYAQSELGDVVYVELPEAGAHFTVMGVFGTIEAVKAVSDLYCPLAGEVVKVNEKLEQDPALVNTDPYGDGWMVCLRIDAGGDTDSMMDASAYRAFVGD</sequence>
<dbReference type="Gene3D" id="2.40.50.100">
    <property type="match status" value="1"/>
</dbReference>
<dbReference type="PANTHER" id="PTHR11715:SF3">
    <property type="entry name" value="GLYCINE CLEAVAGE SYSTEM H PROTEIN-RELATED"/>
    <property type="match status" value="1"/>
</dbReference>
<dbReference type="SUPFAM" id="SSF51230">
    <property type="entry name" value="Single hybrid motif"/>
    <property type="match status" value="1"/>
</dbReference>
<dbReference type="InterPro" id="IPR003016">
    <property type="entry name" value="2-oxoA_DH_lipoyl-BS"/>
</dbReference>
<evidence type="ECO:0000256" key="1">
    <source>
        <dbReference type="ARBA" id="ARBA00009249"/>
    </source>
</evidence>
<dbReference type="GO" id="GO:0005737">
    <property type="term" value="C:cytoplasm"/>
    <property type="evidence" value="ECO:0007669"/>
    <property type="project" value="TreeGrafter"/>
</dbReference>
<gene>
    <name evidence="4" type="ORF">METZ01_LOCUS303573</name>
</gene>
<dbReference type="GO" id="GO:0019464">
    <property type="term" value="P:glycine decarboxylation via glycine cleavage system"/>
    <property type="evidence" value="ECO:0007669"/>
    <property type="project" value="InterPro"/>
</dbReference>
<dbReference type="Pfam" id="PF01597">
    <property type="entry name" value="GCV_H"/>
    <property type="match status" value="1"/>
</dbReference>
<dbReference type="HAMAP" id="MF_00272">
    <property type="entry name" value="GcvH"/>
    <property type="match status" value="1"/>
</dbReference>
<dbReference type="InterPro" id="IPR000089">
    <property type="entry name" value="Biotin_lipoyl"/>
</dbReference>
<protein>
    <recommendedName>
        <fullName evidence="3">Lipoyl-binding domain-containing protein</fullName>
    </recommendedName>
</protein>
<feature type="domain" description="Lipoyl-binding" evidence="3">
    <location>
        <begin position="25"/>
        <end position="107"/>
    </location>
</feature>
<dbReference type="PANTHER" id="PTHR11715">
    <property type="entry name" value="GLYCINE CLEAVAGE SYSTEM H PROTEIN"/>
    <property type="match status" value="1"/>
</dbReference>
<proteinExistence type="inferred from homology"/>